<dbReference type="RefSeq" id="XP_024727734.1">
    <property type="nucleotide sequence ID" value="XM_024876252.1"/>
</dbReference>
<comment type="similarity">
    <text evidence="2">Belongs to the cytochrome P450 family.</text>
</comment>
<keyword evidence="3 5" id="KW-0479">Metal-binding</keyword>
<feature type="signal peptide" evidence="6">
    <location>
        <begin position="1"/>
        <end position="27"/>
    </location>
</feature>
<dbReference type="GO" id="GO:0016705">
    <property type="term" value="F:oxidoreductase activity, acting on paired donors, with incorporation or reduction of molecular oxygen"/>
    <property type="evidence" value="ECO:0007669"/>
    <property type="project" value="InterPro"/>
</dbReference>
<feature type="binding site" description="axial binding residue" evidence="5">
    <location>
        <position position="407"/>
    </location>
    <ligand>
        <name>heme</name>
        <dbReference type="ChEBI" id="CHEBI:30413"/>
    </ligand>
    <ligandPart>
        <name>Fe</name>
        <dbReference type="ChEBI" id="CHEBI:18248"/>
    </ligandPart>
</feature>
<dbReference type="InterPro" id="IPR001128">
    <property type="entry name" value="Cyt_P450"/>
</dbReference>
<gene>
    <name evidence="7" type="ORF">K444DRAFT_546739</name>
</gene>
<dbReference type="PANTHER" id="PTHR47582:SF1">
    <property type="entry name" value="P450, PUTATIVE (EUROFUNG)-RELATED"/>
    <property type="match status" value="1"/>
</dbReference>
<dbReference type="InterPro" id="IPR036396">
    <property type="entry name" value="Cyt_P450_sf"/>
</dbReference>
<evidence type="ECO:0000256" key="1">
    <source>
        <dbReference type="ARBA" id="ARBA00001971"/>
    </source>
</evidence>
<dbReference type="InParanoid" id="A0A2J6SJC0"/>
<evidence type="ECO:0000256" key="5">
    <source>
        <dbReference type="PIRSR" id="PIRSR602403-1"/>
    </source>
</evidence>
<dbReference type="Proteomes" id="UP000235371">
    <property type="component" value="Unassembled WGS sequence"/>
</dbReference>
<evidence type="ECO:0000256" key="4">
    <source>
        <dbReference type="ARBA" id="ARBA00023004"/>
    </source>
</evidence>
<evidence type="ECO:0000256" key="6">
    <source>
        <dbReference type="SAM" id="SignalP"/>
    </source>
</evidence>
<reference evidence="7 8" key="1">
    <citation type="submission" date="2016-04" db="EMBL/GenBank/DDBJ databases">
        <title>A degradative enzymes factory behind the ericoid mycorrhizal symbiosis.</title>
        <authorList>
            <consortium name="DOE Joint Genome Institute"/>
            <person name="Martino E."/>
            <person name="Morin E."/>
            <person name="Grelet G."/>
            <person name="Kuo A."/>
            <person name="Kohler A."/>
            <person name="Daghino S."/>
            <person name="Barry K."/>
            <person name="Choi C."/>
            <person name="Cichocki N."/>
            <person name="Clum A."/>
            <person name="Copeland A."/>
            <person name="Hainaut M."/>
            <person name="Haridas S."/>
            <person name="Labutti K."/>
            <person name="Lindquist E."/>
            <person name="Lipzen A."/>
            <person name="Khouja H.-R."/>
            <person name="Murat C."/>
            <person name="Ohm R."/>
            <person name="Olson A."/>
            <person name="Spatafora J."/>
            <person name="Veneault-Fourrey C."/>
            <person name="Henrissat B."/>
            <person name="Grigoriev I."/>
            <person name="Martin F."/>
            <person name="Perotto S."/>
        </authorList>
    </citation>
    <scope>NUCLEOTIDE SEQUENCE [LARGE SCALE GENOMIC DNA]</scope>
    <source>
        <strain evidence="7 8">E</strain>
    </source>
</reference>
<keyword evidence="5" id="KW-0349">Heme</keyword>
<dbReference type="Gene3D" id="1.10.630.10">
    <property type="entry name" value="Cytochrome P450"/>
    <property type="match status" value="1"/>
</dbReference>
<evidence type="ECO:0000313" key="8">
    <source>
        <dbReference type="Proteomes" id="UP000235371"/>
    </source>
</evidence>
<keyword evidence="4 5" id="KW-0408">Iron</keyword>
<comment type="cofactor">
    <cofactor evidence="1 5">
        <name>heme</name>
        <dbReference type="ChEBI" id="CHEBI:30413"/>
    </cofactor>
</comment>
<keyword evidence="8" id="KW-1185">Reference proteome</keyword>
<dbReference type="InterPro" id="IPR053007">
    <property type="entry name" value="CYP450_monoxygenase_sec-met"/>
</dbReference>
<dbReference type="OrthoDB" id="1470350at2759"/>
<dbReference type="GO" id="GO:0005506">
    <property type="term" value="F:iron ion binding"/>
    <property type="evidence" value="ECO:0007669"/>
    <property type="project" value="InterPro"/>
</dbReference>
<dbReference type="GeneID" id="36584331"/>
<dbReference type="CDD" id="cd11040">
    <property type="entry name" value="CYP7_CYP8-like"/>
    <property type="match status" value="1"/>
</dbReference>
<dbReference type="AlphaFoldDB" id="A0A2J6SJC0"/>
<feature type="chain" id="PRO_5014423051" evidence="6">
    <location>
        <begin position="28"/>
        <end position="485"/>
    </location>
</feature>
<evidence type="ECO:0000256" key="3">
    <source>
        <dbReference type="ARBA" id="ARBA00022723"/>
    </source>
</evidence>
<dbReference type="STRING" id="1095630.A0A2J6SJC0"/>
<name>A0A2J6SJC0_9HELO</name>
<sequence>MALNPGIIAIAVGILSVLFFLWRKADASLDPDEPPIVLSRIPFIGHILGLVRYQIGYFENLSRTTHPVFTLKIFDSRIYVVKSPEYVALTLREWKTLTFDPFTTAFVKNALGAPPDVVEVFEKTMYLTEIHTKMHGALSIGPDLAKSNVRVLNVLARYLVPQETNLYSLLREAYTIAMGEAFYGPDNPVPGLIDEIWDFEDDLGLMMIGFFQRIVARKACRGQKRVSKAFKAYYDAGLDKNANELIQGRARIARAYNLDNTALGIFEMAICFAPITNVVPTVFWMLTYIYADADLLRALRHELAFLGNPLDTDKLRSCPLLISTFQEIQRLKQHGNAVRWVSADTRLDGYLLKKGAVMQIPSSVLNTASSVWGPDAGSFNARRFLDLDDKKTRQRGYIPFGGGRNLCPGRHLAFTEALGFVAAFVLGFDMQGAKIIGARTHKIGFGARKPERDLKVSIRRRAGFEDAKWSFNVGGERDAAPEQNV</sequence>
<dbReference type="SUPFAM" id="SSF48264">
    <property type="entry name" value="Cytochrome P450"/>
    <property type="match status" value="1"/>
</dbReference>
<accession>A0A2J6SJC0</accession>
<dbReference type="InterPro" id="IPR002403">
    <property type="entry name" value="Cyt_P450_E_grp-IV"/>
</dbReference>
<dbReference type="PRINTS" id="PR00465">
    <property type="entry name" value="EP450IV"/>
</dbReference>
<dbReference type="EMBL" id="KZ613913">
    <property type="protein sequence ID" value="PMD50830.1"/>
    <property type="molecule type" value="Genomic_DNA"/>
</dbReference>
<evidence type="ECO:0000313" key="7">
    <source>
        <dbReference type="EMBL" id="PMD50830.1"/>
    </source>
</evidence>
<dbReference type="Pfam" id="PF00067">
    <property type="entry name" value="p450"/>
    <property type="match status" value="1"/>
</dbReference>
<dbReference type="GO" id="GO:0004497">
    <property type="term" value="F:monooxygenase activity"/>
    <property type="evidence" value="ECO:0007669"/>
    <property type="project" value="InterPro"/>
</dbReference>
<proteinExistence type="inferred from homology"/>
<dbReference type="GO" id="GO:0020037">
    <property type="term" value="F:heme binding"/>
    <property type="evidence" value="ECO:0007669"/>
    <property type="project" value="InterPro"/>
</dbReference>
<organism evidence="7 8">
    <name type="scientific">Hyaloscypha bicolor E</name>
    <dbReference type="NCBI Taxonomy" id="1095630"/>
    <lineage>
        <taxon>Eukaryota</taxon>
        <taxon>Fungi</taxon>
        <taxon>Dikarya</taxon>
        <taxon>Ascomycota</taxon>
        <taxon>Pezizomycotina</taxon>
        <taxon>Leotiomycetes</taxon>
        <taxon>Helotiales</taxon>
        <taxon>Hyaloscyphaceae</taxon>
        <taxon>Hyaloscypha</taxon>
        <taxon>Hyaloscypha bicolor</taxon>
    </lineage>
</organism>
<keyword evidence="6" id="KW-0732">Signal</keyword>
<dbReference type="PANTHER" id="PTHR47582">
    <property type="entry name" value="P450, PUTATIVE (EUROFUNG)-RELATED"/>
    <property type="match status" value="1"/>
</dbReference>
<protein>
    <submittedName>
        <fullName evidence="7">Cytochrome P450</fullName>
    </submittedName>
</protein>
<evidence type="ECO:0000256" key="2">
    <source>
        <dbReference type="ARBA" id="ARBA00010617"/>
    </source>
</evidence>